<dbReference type="OrthoDB" id="9854285at2"/>
<dbReference type="AlphaFoldDB" id="A0A1G5R0V0"/>
<keyword evidence="2" id="KW-1185">Reference proteome</keyword>
<dbReference type="EMBL" id="FMWD01000015">
    <property type="protein sequence ID" value="SCZ67617.1"/>
    <property type="molecule type" value="Genomic_DNA"/>
</dbReference>
<dbReference type="RefSeq" id="WP_139181539.1">
    <property type="nucleotide sequence ID" value="NZ_FMWD01000015.1"/>
</dbReference>
<protein>
    <submittedName>
        <fullName evidence="1">Uncharacterized protein</fullName>
    </submittedName>
</protein>
<evidence type="ECO:0000313" key="1">
    <source>
        <dbReference type="EMBL" id="SCZ67617.1"/>
    </source>
</evidence>
<sequence>MITDTNFRSEIGPELRRQNLADYWNEFFVFSSDTRGLHLISERALRREIDAAKSMDRPYLDAQQAINRVLTELGAKHNFQRQFSEQFPEFRREQVLGMQLYRLVTGDDDWWVYTETQHANHTFPHAVYFAPRASAEYQAFVARHG</sequence>
<gene>
    <name evidence="1" type="ORF">SAMN03097708_03176</name>
</gene>
<reference evidence="1 2" key="1">
    <citation type="submission" date="2016-10" db="EMBL/GenBank/DDBJ databases">
        <authorList>
            <person name="de Groot N.N."/>
        </authorList>
    </citation>
    <scope>NUCLEOTIDE SEQUENCE [LARGE SCALE GENOMIC DNA]</scope>
    <source>
        <strain evidence="1 2">HLD2</strain>
    </source>
</reference>
<accession>A0A1G5R0V0</accession>
<proteinExistence type="predicted"/>
<evidence type="ECO:0000313" key="2">
    <source>
        <dbReference type="Proteomes" id="UP000199648"/>
    </source>
</evidence>
<name>A0A1G5R0V0_9GAMM</name>
<organism evidence="1 2">
    <name type="scientific">Thiohalomonas denitrificans</name>
    <dbReference type="NCBI Taxonomy" id="415747"/>
    <lineage>
        <taxon>Bacteria</taxon>
        <taxon>Pseudomonadati</taxon>
        <taxon>Pseudomonadota</taxon>
        <taxon>Gammaproteobacteria</taxon>
        <taxon>Thiohalomonadales</taxon>
        <taxon>Thiohalomonadaceae</taxon>
        <taxon>Thiohalomonas</taxon>
    </lineage>
</organism>
<dbReference type="Proteomes" id="UP000199648">
    <property type="component" value="Unassembled WGS sequence"/>
</dbReference>